<feature type="transmembrane region" description="Helical" evidence="1">
    <location>
        <begin position="12"/>
        <end position="29"/>
    </location>
</feature>
<protein>
    <submittedName>
        <fullName evidence="2">Uncharacterized protein</fullName>
    </submittedName>
</protein>
<name>A0A085AST2_9ENTR</name>
<evidence type="ECO:0000256" key="1">
    <source>
        <dbReference type="SAM" id="Phobius"/>
    </source>
</evidence>
<dbReference type="RefSeq" id="WP_038153121.1">
    <property type="nucleotide sequence ID" value="NZ_JMTB01000002.1"/>
</dbReference>
<feature type="transmembrane region" description="Helical" evidence="1">
    <location>
        <begin position="248"/>
        <end position="270"/>
    </location>
</feature>
<keyword evidence="3" id="KW-1185">Reference proteome</keyword>
<dbReference type="Proteomes" id="UP000028630">
    <property type="component" value="Unassembled WGS sequence"/>
</dbReference>
<gene>
    <name evidence="2" type="ORF">GTGU_00005</name>
</gene>
<accession>A0A085AST2</accession>
<proteinExistence type="predicted"/>
<organism evidence="2 3">
    <name type="scientific">Trabulsiella guamensis ATCC 49490</name>
    <dbReference type="NCBI Taxonomy" id="1005994"/>
    <lineage>
        <taxon>Bacteria</taxon>
        <taxon>Pseudomonadati</taxon>
        <taxon>Pseudomonadota</taxon>
        <taxon>Gammaproteobacteria</taxon>
        <taxon>Enterobacterales</taxon>
        <taxon>Enterobacteriaceae</taxon>
        <taxon>Trabulsiella</taxon>
    </lineage>
</organism>
<sequence>MFESLFSVESLVSFALTVTVGLPVTIKLLKLNLSVNNKSHTINGNGNIIEHKEYNIIMQDAQKNVRNRNMFVGVLFFILLPFCTSFINTLLGKMATLAPWFCLCGVLLTLHVNGVKTRFWDVFYIAVTFFIADLASKSAVNSYYFLQSIDGLYTRLAGTFISYGSSLFDREMQVRHLFILKEQLALLCSVAGFVIVSITLLTATCGYTKQRKISGIIFFSAVNSLLGIVGYLLASGAAWYLLHNQNDYLSYILRPVAPVVNFLFYIYAAVPL</sequence>
<evidence type="ECO:0000313" key="2">
    <source>
        <dbReference type="EMBL" id="KFC13277.1"/>
    </source>
</evidence>
<feature type="transmembrane region" description="Helical" evidence="1">
    <location>
        <begin position="216"/>
        <end position="242"/>
    </location>
</feature>
<feature type="transmembrane region" description="Helical" evidence="1">
    <location>
        <begin position="70"/>
        <end position="91"/>
    </location>
</feature>
<feature type="transmembrane region" description="Helical" evidence="1">
    <location>
        <begin position="184"/>
        <end position="204"/>
    </location>
</feature>
<feature type="transmembrane region" description="Helical" evidence="1">
    <location>
        <begin position="97"/>
        <end position="115"/>
    </location>
</feature>
<keyword evidence="1" id="KW-1133">Transmembrane helix</keyword>
<feature type="transmembrane region" description="Helical" evidence="1">
    <location>
        <begin position="122"/>
        <end position="146"/>
    </location>
</feature>
<dbReference type="EMBL" id="JMTB01000002">
    <property type="protein sequence ID" value="KFC13277.1"/>
    <property type="molecule type" value="Genomic_DNA"/>
</dbReference>
<keyword evidence="1" id="KW-0812">Transmembrane</keyword>
<dbReference type="AlphaFoldDB" id="A0A085AST2"/>
<evidence type="ECO:0000313" key="3">
    <source>
        <dbReference type="Proteomes" id="UP000028630"/>
    </source>
</evidence>
<reference evidence="3" key="1">
    <citation type="submission" date="2014-05" db="EMBL/GenBank/DDBJ databases">
        <title>ATOL: Assembling a taxonomically balanced genome-scale reconstruction of the evolutionary history of the Enterobacteriaceae.</title>
        <authorList>
            <person name="Plunkett G. III"/>
            <person name="Neeno-Eckwall E.C."/>
            <person name="Glasner J.D."/>
            <person name="Perna N.T."/>
        </authorList>
    </citation>
    <scope>NUCLEOTIDE SEQUENCE [LARGE SCALE GENOMIC DNA]</scope>
    <source>
        <strain evidence="3">ATCC 49490</strain>
    </source>
</reference>
<comment type="caution">
    <text evidence="2">The sequence shown here is derived from an EMBL/GenBank/DDBJ whole genome shotgun (WGS) entry which is preliminary data.</text>
</comment>
<keyword evidence="1" id="KW-0472">Membrane</keyword>